<dbReference type="Gene3D" id="3.40.50.10490">
    <property type="entry name" value="Glucose-6-phosphate isomerase like protein, domain 1"/>
    <property type="match status" value="1"/>
</dbReference>
<dbReference type="InterPro" id="IPR035461">
    <property type="entry name" value="GmhA/DiaA"/>
</dbReference>
<protein>
    <submittedName>
        <fullName evidence="2">SIS domain-containing protein</fullName>
    </submittedName>
</protein>
<dbReference type="EMBL" id="QRGO01000001">
    <property type="protein sequence ID" value="RDV03162.1"/>
    <property type="molecule type" value="Genomic_DNA"/>
</dbReference>
<dbReference type="PANTHER" id="PTHR30390:SF6">
    <property type="entry name" value="DNAA INITIATOR-ASSOCIATING PROTEIN DIAA"/>
    <property type="match status" value="1"/>
</dbReference>
<sequence>MTTHAQNYLKEAAAICQALDHGLIEKLADELVALRNRGGRLFLLGVGGSAANCSHAVNDFRKLCGLEAYAPTDNVAELTARTNDEGWETVFTGWLKGSRATPNDAIFVLSVGGGSVERNISVNLVRALDEARRIGCKILGVVGRDGGYTKTVGDAVVVVPTVNADHVTPHAEAFQAVVWHSLSCHPKLMLQGNKWESTVSR</sequence>
<dbReference type="InterPro" id="IPR046348">
    <property type="entry name" value="SIS_dom_sf"/>
</dbReference>
<proteinExistence type="predicted"/>
<dbReference type="PROSITE" id="PS51464">
    <property type="entry name" value="SIS"/>
    <property type="match status" value="1"/>
</dbReference>
<dbReference type="RefSeq" id="WP_115515190.1">
    <property type="nucleotide sequence ID" value="NZ_QRGO01000001.1"/>
</dbReference>
<name>A0A371B6L8_9BRAD</name>
<dbReference type="InterPro" id="IPR001347">
    <property type="entry name" value="SIS_dom"/>
</dbReference>
<accession>A0A371B6L8</accession>
<dbReference type="CDD" id="cd05006">
    <property type="entry name" value="SIS_GmhA"/>
    <property type="match status" value="1"/>
</dbReference>
<comment type="caution">
    <text evidence="2">The sequence shown here is derived from an EMBL/GenBank/DDBJ whole genome shotgun (WGS) entry which is preliminary data.</text>
</comment>
<dbReference type="OrthoDB" id="9810929at2"/>
<dbReference type="Pfam" id="PF13580">
    <property type="entry name" value="SIS_2"/>
    <property type="match status" value="1"/>
</dbReference>
<gene>
    <name evidence="2" type="ORF">DXH78_00285</name>
</gene>
<evidence type="ECO:0000313" key="3">
    <source>
        <dbReference type="Proteomes" id="UP000263993"/>
    </source>
</evidence>
<organism evidence="2 3">
    <name type="scientific">Undibacter mobilis</name>
    <dbReference type="NCBI Taxonomy" id="2292256"/>
    <lineage>
        <taxon>Bacteria</taxon>
        <taxon>Pseudomonadati</taxon>
        <taxon>Pseudomonadota</taxon>
        <taxon>Alphaproteobacteria</taxon>
        <taxon>Hyphomicrobiales</taxon>
        <taxon>Nitrobacteraceae</taxon>
        <taxon>Undibacter</taxon>
    </lineage>
</organism>
<dbReference type="AlphaFoldDB" id="A0A371B6L8"/>
<dbReference type="SUPFAM" id="SSF53697">
    <property type="entry name" value="SIS domain"/>
    <property type="match status" value="1"/>
</dbReference>
<feature type="domain" description="SIS" evidence="1">
    <location>
        <begin position="31"/>
        <end position="201"/>
    </location>
</feature>
<evidence type="ECO:0000313" key="2">
    <source>
        <dbReference type="EMBL" id="RDV03162.1"/>
    </source>
</evidence>
<dbReference type="PANTHER" id="PTHR30390">
    <property type="entry name" value="SEDOHEPTULOSE 7-PHOSPHATE ISOMERASE / DNAA INITIATOR-ASSOCIATING FACTOR FOR REPLICATION INITIATION"/>
    <property type="match status" value="1"/>
</dbReference>
<evidence type="ECO:0000259" key="1">
    <source>
        <dbReference type="PROSITE" id="PS51464"/>
    </source>
</evidence>
<dbReference type="Proteomes" id="UP000263993">
    <property type="component" value="Unassembled WGS sequence"/>
</dbReference>
<dbReference type="GO" id="GO:1901135">
    <property type="term" value="P:carbohydrate derivative metabolic process"/>
    <property type="evidence" value="ECO:0007669"/>
    <property type="project" value="InterPro"/>
</dbReference>
<dbReference type="GO" id="GO:0097367">
    <property type="term" value="F:carbohydrate derivative binding"/>
    <property type="evidence" value="ECO:0007669"/>
    <property type="project" value="InterPro"/>
</dbReference>
<dbReference type="InterPro" id="IPR050099">
    <property type="entry name" value="SIS_GmhA/DiaA_subfam"/>
</dbReference>
<keyword evidence="3" id="KW-1185">Reference proteome</keyword>
<reference evidence="3" key="1">
    <citation type="submission" date="2018-08" db="EMBL/GenBank/DDBJ databases">
        <authorList>
            <person name="Kim S.-J."/>
            <person name="Jung G.-Y."/>
        </authorList>
    </citation>
    <scope>NUCLEOTIDE SEQUENCE [LARGE SCALE GENOMIC DNA]</scope>
    <source>
        <strain evidence="3">GY_H</strain>
    </source>
</reference>